<keyword evidence="3" id="KW-1185">Reference proteome</keyword>
<feature type="chain" id="PRO_5046833805" evidence="1">
    <location>
        <begin position="24"/>
        <end position="337"/>
    </location>
</feature>
<reference evidence="3" key="1">
    <citation type="journal article" date="2019" name="Int. J. Syst. Evol. Microbiol.">
        <title>The Global Catalogue of Microorganisms (GCM) 10K type strain sequencing project: providing services to taxonomists for standard genome sequencing and annotation.</title>
        <authorList>
            <consortium name="The Broad Institute Genomics Platform"/>
            <consortium name="The Broad Institute Genome Sequencing Center for Infectious Disease"/>
            <person name="Wu L."/>
            <person name="Ma J."/>
        </authorList>
    </citation>
    <scope>NUCLEOTIDE SEQUENCE [LARGE SCALE GENOMIC DNA]</scope>
    <source>
        <strain evidence="3">CGMCC 4.7643</strain>
    </source>
</reference>
<dbReference type="InterPro" id="IPR000801">
    <property type="entry name" value="Esterase-like"/>
</dbReference>
<dbReference type="PANTHER" id="PTHR48098">
    <property type="entry name" value="ENTEROCHELIN ESTERASE-RELATED"/>
    <property type="match status" value="1"/>
</dbReference>
<dbReference type="InterPro" id="IPR029058">
    <property type="entry name" value="AB_hydrolase_fold"/>
</dbReference>
<comment type="caution">
    <text evidence="2">The sequence shown here is derived from an EMBL/GenBank/DDBJ whole genome shotgun (WGS) entry which is preliminary data.</text>
</comment>
<dbReference type="Pfam" id="PF00756">
    <property type="entry name" value="Esterase"/>
    <property type="match status" value="1"/>
</dbReference>
<proteinExistence type="predicted"/>
<evidence type="ECO:0000313" key="2">
    <source>
        <dbReference type="EMBL" id="MFD2462685.1"/>
    </source>
</evidence>
<dbReference type="Proteomes" id="UP001597419">
    <property type="component" value="Unassembled WGS sequence"/>
</dbReference>
<dbReference type="RefSeq" id="WP_345403934.1">
    <property type="nucleotide sequence ID" value="NZ_BAABHG010000015.1"/>
</dbReference>
<dbReference type="SUPFAM" id="SSF53474">
    <property type="entry name" value="alpha/beta-Hydrolases"/>
    <property type="match status" value="1"/>
</dbReference>
<dbReference type="GO" id="GO:0016787">
    <property type="term" value="F:hydrolase activity"/>
    <property type="evidence" value="ECO:0007669"/>
    <property type="project" value="UniProtKB-KW"/>
</dbReference>
<keyword evidence="2" id="KW-0378">Hydrolase</keyword>
<dbReference type="Gene3D" id="3.40.50.1820">
    <property type="entry name" value="alpha/beta hydrolase"/>
    <property type="match status" value="1"/>
</dbReference>
<sequence length="337" mass="35848">MRTRLLAFALCLPLVTGASTAFAADGTPGGDDARIVKTAWLDDRLVELTVGSPALGGRAMVRLLLPSTWRAEPRRHWPTLWLMHPGCGTGLTGPDCDYRAWTKNSRVEGLTERTGVIVAMPDAGQAGWFSNWWNGGEYGSPAWETFHLTELPALLKTVFRADGRYAVAGSSRGGFGSISYAARNPGFFAAAAAFSGTVDTTYEYAPGQSVSRQIEEQVKATGADPTALWGDPVKQADIWSAHNPVDLAAKLKGTKLFVSYGTGAAGPLDPPGSSTDPAEQFISRENTEFSSKLAAAGAAVTTDAYGEGTHTWPYWDRELGRALPFLTGALGATSTRS</sequence>
<evidence type="ECO:0000313" key="3">
    <source>
        <dbReference type="Proteomes" id="UP001597419"/>
    </source>
</evidence>
<gene>
    <name evidence="2" type="ORF">ACFSYJ_29030</name>
</gene>
<dbReference type="InterPro" id="IPR050583">
    <property type="entry name" value="Mycobacterial_A85_antigen"/>
</dbReference>
<protein>
    <submittedName>
        <fullName evidence="2">Alpha/beta hydrolase family protein</fullName>
    </submittedName>
</protein>
<feature type="signal peptide" evidence="1">
    <location>
        <begin position="1"/>
        <end position="23"/>
    </location>
</feature>
<keyword evidence="1" id="KW-0732">Signal</keyword>
<dbReference type="EMBL" id="JBHUKU010000017">
    <property type="protein sequence ID" value="MFD2462685.1"/>
    <property type="molecule type" value="Genomic_DNA"/>
</dbReference>
<accession>A0ABW5GPD1</accession>
<evidence type="ECO:0000256" key="1">
    <source>
        <dbReference type="SAM" id="SignalP"/>
    </source>
</evidence>
<dbReference type="PANTHER" id="PTHR48098:SF1">
    <property type="entry name" value="DIACYLGLYCEROL ACYLTRANSFERASE_MYCOLYLTRANSFERASE AG85A"/>
    <property type="match status" value="1"/>
</dbReference>
<organism evidence="2 3">
    <name type="scientific">Amycolatopsis samaneae</name>
    <dbReference type="NCBI Taxonomy" id="664691"/>
    <lineage>
        <taxon>Bacteria</taxon>
        <taxon>Bacillati</taxon>
        <taxon>Actinomycetota</taxon>
        <taxon>Actinomycetes</taxon>
        <taxon>Pseudonocardiales</taxon>
        <taxon>Pseudonocardiaceae</taxon>
        <taxon>Amycolatopsis</taxon>
    </lineage>
</organism>
<name>A0ABW5GPD1_9PSEU</name>